<dbReference type="InterPro" id="IPR009003">
    <property type="entry name" value="Peptidase_S1_PA"/>
</dbReference>
<dbReference type="AlphaFoldDB" id="A0A8T4J3X3"/>
<protein>
    <recommendedName>
        <fullName evidence="4">Trypsin-like peptidase domain-containing protein</fullName>
    </recommendedName>
</protein>
<evidence type="ECO:0000256" key="1">
    <source>
        <dbReference type="SAM" id="MobiDB-lite"/>
    </source>
</evidence>
<reference evidence="2" key="1">
    <citation type="submission" date="2021-04" db="EMBL/GenBank/DDBJ databases">
        <title>Sequencing of actinobacteria type strains.</title>
        <authorList>
            <person name="Nguyen G.-S."/>
            <person name="Wentzel A."/>
        </authorList>
    </citation>
    <scope>NUCLEOTIDE SEQUENCE</scope>
    <source>
        <strain evidence="2">DSM 42095</strain>
    </source>
</reference>
<accession>A0A8T4J3X3</accession>
<gene>
    <name evidence="2" type="ORF">KDA82_32940</name>
</gene>
<dbReference type="Proteomes" id="UP000675554">
    <property type="component" value="Unassembled WGS sequence"/>
</dbReference>
<dbReference type="SUPFAM" id="SSF50494">
    <property type="entry name" value="Trypsin-like serine proteases"/>
    <property type="match status" value="1"/>
</dbReference>
<evidence type="ECO:0000313" key="2">
    <source>
        <dbReference type="EMBL" id="MBR7677713.1"/>
    </source>
</evidence>
<feature type="region of interest" description="Disordered" evidence="1">
    <location>
        <begin position="88"/>
        <end position="114"/>
    </location>
</feature>
<dbReference type="InterPro" id="IPR043504">
    <property type="entry name" value="Peptidase_S1_PA_chymotrypsin"/>
</dbReference>
<keyword evidence="3" id="KW-1185">Reference proteome</keyword>
<dbReference type="Gene3D" id="2.40.10.10">
    <property type="entry name" value="Trypsin-like serine proteases"/>
    <property type="match status" value="1"/>
</dbReference>
<feature type="region of interest" description="Disordered" evidence="1">
    <location>
        <begin position="1"/>
        <end position="24"/>
    </location>
</feature>
<organism evidence="2 3">
    <name type="scientific">Streptomyces daliensis</name>
    <dbReference type="NCBI Taxonomy" id="299421"/>
    <lineage>
        <taxon>Bacteria</taxon>
        <taxon>Bacillati</taxon>
        <taxon>Actinomycetota</taxon>
        <taxon>Actinomycetes</taxon>
        <taxon>Kitasatosporales</taxon>
        <taxon>Streptomycetaceae</taxon>
        <taxon>Streptomyces</taxon>
    </lineage>
</organism>
<feature type="compositionally biased region" description="Low complexity" evidence="1">
    <location>
        <begin position="88"/>
        <end position="98"/>
    </location>
</feature>
<dbReference type="EMBL" id="JAGSMN010001041">
    <property type="protein sequence ID" value="MBR7677713.1"/>
    <property type="molecule type" value="Genomic_DNA"/>
</dbReference>
<evidence type="ECO:0008006" key="4">
    <source>
        <dbReference type="Google" id="ProtNLM"/>
    </source>
</evidence>
<sequence>MRGPTGGKVSETSRQQATSDFLRPQAPLANVVGFGHGVKWTGGRPTGEQAVLVFVTQKVPESMLAERDVVPPVMDDGTPTDVVAVGQVSAQRQASQSRPGGRRADDQPGGYRPDASVVEQLSGVSTPLLEELGQISRGLSSTRDAQALIRRLRPCPSGFSVGNVRVTAGTLGSVVYDLLPDATVDPPAPGLGSPSRFYILSNNHVLADSNRAQPGSAIVQPGVFDGGQDPVDRIATLDRFVTIQFAPQIPLERHSNVVDAALGRVDFQDATREQYFSGAPLSWRRKANVAVGDPVKKTGRTTNISFGRVIAIDATIDVDYGTAGTARFKDQILTTNISAGGDSGSLVTSPDNVALGLLFAGSSVVTVVNHIETVRALLRVEIAEQLA</sequence>
<feature type="compositionally biased region" description="Polar residues" evidence="1">
    <location>
        <begin position="10"/>
        <end position="19"/>
    </location>
</feature>
<comment type="caution">
    <text evidence="2">The sequence shown here is derived from an EMBL/GenBank/DDBJ whole genome shotgun (WGS) entry which is preliminary data.</text>
</comment>
<evidence type="ECO:0000313" key="3">
    <source>
        <dbReference type="Proteomes" id="UP000675554"/>
    </source>
</evidence>
<proteinExistence type="predicted"/>
<name>A0A8T4J3X3_9ACTN</name>